<evidence type="ECO:0000256" key="25">
    <source>
        <dbReference type="SAM" id="Phobius"/>
    </source>
</evidence>
<dbReference type="CDD" id="cd11304">
    <property type="entry name" value="Cadherin_repeat"/>
    <property type="match status" value="4"/>
</dbReference>
<feature type="region of interest" description="Disordered" evidence="24">
    <location>
        <begin position="813"/>
        <end position="882"/>
    </location>
</feature>
<evidence type="ECO:0000256" key="18">
    <source>
        <dbReference type="ARBA" id="ARBA00023136"/>
    </source>
</evidence>
<dbReference type="GO" id="GO:0060027">
    <property type="term" value="P:convergent extension involved in gastrulation"/>
    <property type="evidence" value="ECO:0007669"/>
    <property type="project" value="UniProtKB-ARBA"/>
</dbReference>
<dbReference type="Gene3D" id="4.10.900.10">
    <property type="entry name" value="TCF3-CBD (Catenin binding domain)"/>
    <property type="match status" value="1"/>
</dbReference>
<evidence type="ECO:0000256" key="12">
    <source>
        <dbReference type="ARBA" id="ARBA00022753"/>
    </source>
</evidence>
<feature type="domain" description="Cadherin" evidence="26">
    <location>
        <begin position="234"/>
        <end position="345"/>
    </location>
</feature>
<dbReference type="SUPFAM" id="SSF49313">
    <property type="entry name" value="Cadherin-like"/>
    <property type="match status" value="5"/>
</dbReference>
<evidence type="ECO:0000256" key="3">
    <source>
        <dbReference type="ARBA" id="ARBA00004496"/>
    </source>
</evidence>
<dbReference type="GO" id="GO:0000902">
    <property type="term" value="P:cell morphogenesis"/>
    <property type="evidence" value="ECO:0007669"/>
    <property type="project" value="TreeGrafter"/>
</dbReference>
<gene>
    <name evidence="28" type="primary">LOC105904217</name>
</gene>
<dbReference type="GeneID" id="105904217"/>
<dbReference type="FunFam" id="2.60.40.60:FF:000095">
    <property type="entry name" value="Cadherin 13"/>
    <property type="match status" value="1"/>
</dbReference>
<proteinExistence type="predicted"/>
<keyword evidence="9" id="KW-0479">Metal-binding</keyword>
<feature type="transmembrane region" description="Helical" evidence="25">
    <location>
        <begin position="678"/>
        <end position="700"/>
    </location>
</feature>
<dbReference type="InterPro" id="IPR039808">
    <property type="entry name" value="Cadherin"/>
</dbReference>
<feature type="region of interest" description="Disordered" evidence="24">
    <location>
        <begin position="1"/>
        <end position="84"/>
    </location>
</feature>
<dbReference type="SMART" id="SM00112">
    <property type="entry name" value="CA"/>
    <property type="match status" value="4"/>
</dbReference>
<reference evidence="28" key="1">
    <citation type="submission" date="2025-08" db="UniProtKB">
        <authorList>
            <consortium name="RefSeq"/>
        </authorList>
    </citation>
    <scope>IDENTIFICATION</scope>
</reference>
<evidence type="ECO:0000256" key="9">
    <source>
        <dbReference type="ARBA" id="ARBA00022723"/>
    </source>
</evidence>
<keyword evidence="19" id="KW-0325">Glycoprotein</keyword>
<dbReference type="GO" id="GO:0007398">
    <property type="term" value="P:ectoderm development"/>
    <property type="evidence" value="ECO:0007669"/>
    <property type="project" value="UniProtKB-ARBA"/>
</dbReference>
<dbReference type="PANTHER" id="PTHR24027:SF319">
    <property type="entry name" value="CADHERIN-1"/>
    <property type="match status" value="1"/>
</dbReference>
<keyword evidence="16 25" id="KW-1133">Transmembrane helix</keyword>
<evidence type="ECO:0000256" key="1">
    <source>
        <dbReference type="ARBA" id="ARBA00004177"/>
    </source>
</evidence>
<name>A0A6P8EPI4_CLUHA</name>
<dbReference type="Gene3D" id="2.60.40.60">
    <property type="entry name" value="Cadherins"/>
    <property type="match status" value="5"/>
</dbReference>
<keyword evidence="15" id="KW-0965">Cell junction</keyword>
<dbReference type="GO" id="GO:0005794">
    <property type="term" value="C:Golgi apparatus"/>
    <property type="evidence" value="ECO:0007669"/>
    <property type="project" value="UniProtKB-SubCell"/>
</dbReference>
<dbReference type="PRINTS" id="PR00205">
    <property type="entry name" value="CADHERIN"/>
</dbReference>
<dbReference type="GO" id="GO:0016339">
    <property type="term" value="P:calcium-dependent cell-cell adhesion via plasma membrane cell adhesion molecules"/>
    <property type="evidence" value="ECO:0007669"/>
    <property type="project" value="TreeGrafter"/>
</dbReference>
<evidence type="ECO:0000256" key="5">
    <source>
        <dbReference type="ARBA" id="ARBA00004601"/>
    </source>
</evidence>
<protein>
    <recommendedName>
        <fullName evidence="20">Cadherin-1</fullName>
    </recommendedName>
</protein>
<evidence type="ECO:0000256" key="10">
    <source>
        <dbReference type="ARBA" id="ARBA00022729"/>
    </source>
</evidence>
<evidence type="ECO:0000313" key="28">
    <source>
        <dbReference type="RefSeq" id="XP_031418078.1"/>
    </source>
</evidence>
<keyword evidence="13 21" id="KW-0106">Calcium</keyword>
<dbReference type="PROSITE" id="PS00232">
    <property type="entry name" value="CADHERIN_1"/>
    <property type="match status" value="2"/>
</dbReference>
<dbReference type="GO" id="GO:0008013">
    <property type="term" value="F:beta-catenin binding"/>
    <property type="evidence" value="ECO:0007669"/>
    <property type="project" value="TreeGrafter"/>
</dbReference>
<evidence type="ECO:0000256" key="15">
    <source>
        <dbReference type="ARBA" id="ARBA00022949"/>
    </source>
</evidence>
<feature type="compositionally biased region" description="Basic and acidic residues" evidence="24">
    <location>
        <begin position="1"/>
        <end position="16"/>
    </location>
</feature>
<keyword evidence="18 25" id="KW-0472">Membrane</keyword>
<accession>A0A6P8EPI4</accession>
<dbReference type="GO" id="GO:0042074">
    <property type="term" value="P:cell migration involved in gastrulation"/>
    <property type="evidence" value="ECO:0007669"/>
    <property type="project" value="UniProtKB-ARBA"/>
</dbReference>
<evidence type="ECO:0000256" key="16">
    <source>
        <dbReference type="ARBA" id="ARBA00022989"/>
    </source>
</evidence>
<dbReference type="GO" id="GO:0007156">
    <property type="term" value="P:homophilic cell adhesion via plasma membrane adhesion molecules"/>
    <property type="evidence" value="ECO:0007669"/>
    <property type="project" value="InterPro"/>
</dbReference>
<feature type="domain" description="Cadherin" evidence="26">
    <location>
        <begin position="346"/>
        <end position="457"/>
    </location>
</feature>
<dbReference type="GO" id="GO:0001764">
    <property type="term" value="P:neuron migration"/>
    <property type="evidence" value="ECO:0007669"/>
    <property type="project" value="UniProtKB-ARBA"/>
</dbReference>
<evidence type="ECO:0000256" key="17">
    <source>
        <dbReference type="ARBA" id="ARBA00023034"/>
    </source>
</evidence>
<dbReference type="InterPro" id="IPR002126">
    <property type="entry name" value="Cadherin-like_dom"/>
</dbReference>
<dbReference type="InterPro" id="IPR015919">
    <property type="entry name" value="Cadherin-like_sf"/>
</dbReference>
<dbReference type="FunFam" id="2.60.40.60:FF:000019">
    <property type="entry name" value="Cadherin 2"/>
    <property type="match status" value="1"/>
</dbReference>
<organism evidence="27 28">
    <name type="scientific">Clupea harengus</name>
    <name type="common">Atlantic herring</name>
    <dbReference type="NCBI Taxonomy" id="7950"/>
    <lineage>
        <taxon>Eukaryota</taxon>
        <taxon>Metazoa</taxon>
        <taxon>Chordata</taxon>
        <taxon>Craniata</taxon>
        <taxon>Vertebrata</taxon>
        <taxon>Euteleostomi</taxon>
        <taxon>Actinopterygii</taxon>
        <taxon>Neopterygii</taxon>
        <taxon>Teleostei</taxon>
        <taxon>Clupei</taxon>
        <taxon>Clupeiformes</taxon>
        <taxon>Clupeoidei</taxon>
        <taxon>Clupeidae</taxon>
        <taxon>Clupea</taxon>
    </lineage>
</organism>
<dbReference type="GO" id="GO:0016342">
    <property type="term" value="C:catenin complex"/>
    <property type="evidence" value="ECO:0007669"/>
    <property type="project" value="TreeGrafter"/>
</dbReference>
<dbReference type="FunFam" id="4.10.900.10:FF:000001">
    <property type="entry name" value="Cadherin 2"/>
    <property type="match status" value="1"/>
</dbReference>
<evidence type="ECO:0000256" key="23">
    <source>
        <dbReference type="RuleBase" id="RU004357"/>
    </source>
</evidence>
<dbReference type="OrthoDB" id="6079678at2759"/>
<dbReference type="Pfam" id="PF00028">
    <property type="entry name" value="Cadherin"/>
    <property type="match status" value="4"/>
</dbReference>
<dbReference type="AlphaFoldDB" id="A0A6P8EPI4"/>
<evidence type="ECO:0000256" key="19">
    <source>
        <dbReference type="ARBA" id="ARBA00023180"/>
    </source>
</evidence>
<dbReference type="GO" id="GO:0005768">
    <property type="term" value="C:endosome"/>
    <property type="evidence" value="ECO:0007669"/>
    <property type="project" value="UniProtKB-SubCell"/>
</dbReference>
<keyword evidence="27" id="KW-1185">Reference proteome</keyword>
<keyword evidence="6" id="KW-1003">Cell membrane</keyword>
<evidence type="ECO:0000256" key="21">
    <source>
        <dbReference type="PROSITE-ProRule" id="PRU00043"/>
    </source>
</evidence>
<feature type="domain" description="Cadherin" evidence="26">
    <location>
        <begin position="458"/>
        <end position="565"/>
    </location>
</feature>
<dbReference type="PANTHER" id="PTHR24027">
    <property type="entry name" value="CADHERIN-23"/>
    <property type="match status" value="1"/>
</dbReference>
<evidence type="ECO:0000256" key="13">
    <source>
        <dbReference type="ARBA" id="ARBA00022837"/>
    </source>
</evidence>
<dbReference type="GO" id="GO:0044331">
    <property type="term" value="P:cell-cell adhesion mediated by cadherin"/>
    <property type="evidence" value="ECO:0007669"/>
    <property type="project" value="TreeGrafter"/>
</dbReference>
<dbReference type="RefSeq" id="XP_031418078.1">
    <property type="nucleotide sequence ID" value="XM_031562218.2"/>
</dbReference>
<feature type="domain" description="Cadherin" evidence="26">
    <location>
        <begin position="123"/>
        <end position="233"/>
    </location>
</feature>
<evidence type="ECO:0000256" key="14">
    <source>
        <dbReference type="ARBA" id="ARBA00022889"/>
    </source>
</evidence>
<comment type="function">
    <text evidence="23">Cadherins are calcium-dependent cell adhesion proteins.</text>
</comment>
<evidence type="ECO:0000256" key="4">
    <source>
        <dbReference type="ARBA" id="ARBA00004536"/>
    </source>
</evidence>
<keyword evidence="17" id="KW-0333">Golgi apparatus</keyword>
<dbReference type="FunFam" id="2.60.40.60:FF:000011">
    <property type="entry name" value="Cadherin 1"/>
    <property type="match status" value="1"/>
</dbReference>
<dbReference type="GO" id="GO:0007498">
    <property type="term" value="P:mesoderm development"/>
    <property type="evidence" value="ECO:0007669"/>
    <property type="project" value="UniProtKB-ARBA"/>
</dbReference>
<keyword evidence="10" id="KW-0732">Signal</keyword>
<sequence>MKDTCRLRFPEGHTPDQTRGTGNKPISTAHQTTPDQTRGTGNKPISTAHQTTPDQTRGTGNKPISTAHQTTPDQTRGTGNKPISTAKRLSGINQDIPSFPVLEFPAFRRGMIRRRREWVIPPISISENDRGSYPKSVVQIRSSLAREVPIRYRLVGPGADQPPQGLFTIHQTSGMLFVTKALDRENTQEYKVQYHHTLTAHAIVVGTEGDRPAEGPMDIIIRVLDQNDNHPVCTRDLFWGNVSEVAPIGQPVLQVTAEDSDDPKTENGVVRYRLLRQVPPQPNAEMFSIDGVSGLISVASVGLDSETHHGYRLVIEAADMEGRGLTTSCTATISITDSNDHAPKFSHTTYRGSIGENVAGGVVVTLPVTDLDKPLSPASATTYTIVRGNERGLFSISTGPGKMEGIITTAKGLDFEQKRQHTLLVAVENEVPFAVPLKTSTATVIVEVEDLNEEPKFEPEQKLVTAAEDLPVGTVIAEYKAKDPDVAREQTVRYKLLSDPAGWLEVSRDSGLVRLRNALDREHTLVIDRTYTALVIAYDNDLSPASGTGTLVIEVGDVNDNAPLVKETHLQFCSLDPVPVPLTILDADGPGNADPFTVQLAETSWVNWTIITNSTTGAVSVKPRGQLPSAEYPVVVHVYDAHMLAQESALLAEVCQCSGAVTICLHPLPRTNPSAATLSMAVLGVVLFLLVLLLLLIVLIKRRRREKQEVLLPEEEVRDTLFFYNEEGGGEDDQEYDLSQLHHGLASGPEVVCTAVAPPLVPPMPYRLRPDENEEIGSFINDNLQAADNDPTAPPFDCLMVFDYEGAESACGSLSTLQSSSSDRDQDSQHLQEWGSDRDQDYQHLQEWGPHFRRLADMYGGGEDDDDDGDDDDILPGRKEWV</sequence>
<dbReference type="FunFam" id="2.60.40.60:FF:000022">
    <property type="entry name" value="Cadherin 2"/>
    <property type="match status" value="1"/>
</dbReference>
<dbReference type="GO" id="GO:0030010">
    <property type="term" value="P:establishment of cell polarity"/>
    <property type="evidence" value="ECO:0007669"/>
    <property type="project" value="UniProtKB-ARBA"/>
</dbReference>
<keyword evidence="11" id="KW-0677">Repeat</keyword>
<evidence type="ECO:0000256" key="8">
    <source>
        <dbReference type="ARBA" id="ARBA00022692"/>
    </source>
</evidence>
<feature type="compositionally biased region" description="Basic and acidic residues" evidence="24">
    <location>
        <begin position="822"/>
        <end position="844"/>
    </location>
</feature>
<feature type="compositionally biased region" description="Acidic residues" evidence="24">
    <location>
        <begin position="862"/>
        <end position="874"/>
    </location>
</feature>
<dbReference type="Pfam" id="PF01049">
    <property type="entry name" value="CADH_Y-type_LIR"/>
    <property type="match status" value="1"/>
</dbReference>
<dbReference type="GO" id="GO:0001841">
    <property type="term" value="P:neural tube formation"/>
    <property type="evidence" value="ECO:0007669"/>
    <property type="project" value="UniProtKB-ARBA"/>
</dbReference>
<evidence type="ECO:0000256" key="20">
    <source>
        <dbReference type="ARBA" id="ARBA00023893"/>
    </source>
</evidence>
<evidence type="ECO:0000259" key="26">
    <source>
        <dbReference type="PROSITE" id="PS50268"/>
    </source>
</evidence>
<evidence type="ECO:0000313" key="27">
    <source>
        <dbReference type="Proteomes" id="UP000515152"/>
    </source>
</evidence>
<dbReference type="GO" id="GO:0034332">
    <property type="term" value="P:adherens junction organization"/>
    <property type="evidence" value="ECO:0007669"/>
    <property type="project" value="UniProtKB-ARBA"/>
</dbReference>
<comment type="subcellular location">
    <subcellularLocation>
        <location evidence="4">Cell junction</location>
        <location evidence="4">Adherens junction</location>
    </subcellularLocation>
    <subcellularLocation>
        <location evidence="2 22">Cell membrane</location>
        <topology evidence="2 22">Single-pass type I membrane protein</topology>
    </subcellularLocation>
    <subcellularLocation>
        <location evidence="3">Cytoplasm</location>
    </subcellularLocation>
    <subcellularLocation>
        <location evidence="1">Endosome</location>
    </subcellularLocation>
    <subcellularLocation>
        <location evidence="5">Golgi apparatus</location>
        <location evidence="5">trans-Golgi network</location>
    </subcellularLocation>
</comment>
<evidence type="ECO:0000256" key="2">
    <source>
        <dbReference type="ARBA" id="ARBA00004251"/>
    </source>
</evidence>
<dbReference type="GO" id="GO:0005509">
    <property type="term" value="F:calcium ion binding"/>
    <property type="evidence" value="ECO:0007669"/>
    <property type="project" value="UniProtKB-UniRule"/>
</dbReference>
<keyword evidence="14 22" id="KW-0130">Cell adhesion</keyword>
<keyword evidence="7" id="KW-0963">Cytoplasm</keyword>
<dbReference type="Proteomes" id="UP000515152">
    <property type="component" value="Chromosome 3"/>
</dbReference>
<evidence type="ECO:0000256" key="7">
    <source>
        <dbReference type="ARBA" id="ARBA00022490"/>
    </source>
</evidence>
<evidence type="ECO:0000256" key="22">
    <source>
        <dbReference type="RuleBase" id="RU003318"/>
    </source>
</evidence>
<dbReference type="InterPro" id="IPR000233">
    <property type="entry name" value="Cadherin_Y-type_LIR"/>
</dbReference>
<keyword evidence="8 22" id="KW-0812">Transmembrane</keyword>
<evidence type="ECO:0000256" key="6">
    <source>
        <dbReference type="ARBA" id="ARBA00022475"/>
    </source>
</evidence>
<dbReference type="GO" id="GO:0005912">
    <property type="term" value="C:adherens junction"/>
    <property type="evidence" value="ECO:0007669"/>
    <property type="project" value="UniProtKB-SubCell"/>
</dbReference>
<keyword evidence="12" id="KW-0967">Endosome</keyword>
<dbReference type="InterPro" id="IPR020894">
    <property type="entry name" value="Cadherin_CS"/>
</dbReference>
<dbReference type="GO" id="GO:0007043">
    <property type="term" value="P:cell-cell junction assembly"/>
    <property type="evidence" value="ECO:0007669"/>
    <property type="project" value="TreeGrafter"/>
</dbReference>
<dbReference type="PROSITE" id="PS50268">
    <property type="entry name" value="CADHERIN_2"/>
    <property type="match status" value="4"/>
</dbReference>
<dbReference type="KEGG" id="char:105904217"/>
<dbReference type="GO" id="GO:0045296">
    <property type="term" value="F:cadherin binding"/>
    <property type="evidence" value="ECO:0007669"/>
    <property type="project" value="TreeGrafter"/>
</dbReference>
<dbReference type="InterPro" id="IPR027397">
    <property type="entry name" value="Catenin-bd_sf"/>
</dbReference>
<feature type="compositionally biased region" description="Polar residues" evidence="24">
    <location>
        <begin position="17"/>
        <end position="83"/>
    </location>
</feature>
<evidence type="ECO:0000256" key="11">
    <source>
        <dbReference type="ARBA" id="ARBA00022737"/>
    </source>
</evidence>
<evidence type="ECO:0000256" key="24">
    <source>
        <dbReference type="SAM" id="MobiDB-lite"/>
    </source>
</evidence>